<dbReference type="EMBL" id="JALJOV010001164">
    <property type="protein sequence ID" value="KAK9853081.1"/>
    <property type="molecule type" value="Genomic_DNA"/>
</dbReference>
<dbReference type="PROSITE" id="PS00455">
    <property type="entry name" value="AMP_BINDING"/>
    <property type="match status" value="1"/>
</dbReference>
<name>A0AAW1SS14_9CHLO</name>
<keyword evidence="4" id="KW-1185">Reference proteome</keyword>
<dbReference type="AlphaFoldDB" id="A0AAW1SS14"/>
<feature type="domain" description="AMP-dependent synthetase/ligase" evidence="2">
    <location>
        <begin position="108"/>
        <end position="374"/>
    </location>
</feature>
<dbReference type="Proteomes" id="UP001485043">
    <property type="component" value="Unassembled WGS sequence"/>
</dbReference>
<feature type="region of interest" description="Disordered" evidence="1">
    <location>
        <begin position="25"/>
        <end position="52"/>
    </location>
</feature>
<evidence type="ECO:0000313" key="3">
    <source>
        <dbReference type="EMBL" id="KAK9853081.1"/>
    </source>
</evidence>
<dbReference type="InterPro" id="IPR052987">
    <property type="entry name" value="Chloroplast_AMP-bd_Enzymes"/>
</dbReference>
<dbReference type="InterPro" id="IPR042099">
    <property type="entry name" value="ANL_N_sf"/>
</dbReference>
<dbReference type="SUPFAM" id="SSF56801">
    <property type="entry name" value="Acetyl-CoA synthetase-like"/>
    <property type="match status" value="1"/>
</dbReference>
<gene>
    <name evidence="3" type="ORF">WJX84_001815</name>
</gene>
<protein>
    <recommendedName>
        <fullName evidence="2">AMP-dependent synthetase/ligase domain-containing protein</fullName>
    </recommendedName>
</protein>
<feature type="compositionally biased region" description="Polar residues" evidence="1">
    <location>
        <begin position="37"/>
        <end position="46"/>
    </location>
</feature>
<dbReference type="PANTHER" id="PTHR43813">
    <property type="entry name" value="ACYL-ACTIVATING ENZYME 16, CHLOROPLASTIC-RELATED"/>
    <property type="match status" value="1"/>
</dbReference>
<reference evidence="3 4" key="1">
    <citation type="journal article" date="2024" name="Nat. Commun.">
        <title>Phylogenomics reveals the evolutionary origins of lichenization in chlorophyte algae.</title>
        <authorList>
            <person name="Puginier C."/>
            <person name="Libourel C."/>
            <person name="Otte J."/>
            <person name="Skaloud P."/>
            <person name="Haon M."/>
            <person name="Grisel S."/>
            <person name="Petersen M."/>
            <person name="Berrin J.G."/>
            <person name="Delaux P.M."/>
            <person name="Dal Grande F."/>
            <person name="Keller J."/>
        </authorList>
    </citation>
    <scope>NUCLEOTIDE SEQUENCE [LARGE SCALE GENOMIC DNA]</scope>
    <source>
        <strain evidence="3 4">SAG 2523</strain>
    </source>
</reference>
<dbReference type="InterPro" id="IPR020845">
    <property type="entry name" value="AMP-binding_CS"/>
</dbReference>
<evidence type="ECO:0000313" key="4">
    <source>
        <dbReference type="Proteomes" id="UP001485043"/>
    </source>
</evidence>
<organism evidence="3 4">
    <name type="scientific">Apatococcus fuscideae</name>
    <dbReference type="NCBI Taxonomy" id="2026836"/>
    <lineage>
        <taxon>Eukaryota</taxon>
        <taxon>Viridiplantae</taxon>
        <taxon>Chlorophyta</taxon>
        <taxon>core chlorophytes</taxon>
        <taxon>Trebouxiophyceae</taxon>
        <taxon>Chlorellales</taxon>
        <taxon>Chlorellaceae</taxon>
        <taxon>Apatococcus</taxon>
    </lineage>
</organism>
<dbReference type="GO" id="GO:0030497">
    <property type="term" value="P:fatty acid elongation"/>
    <property type="evidence" value="ECO:0007669"/>
    <property type="project" value="TreeGrafter"/>
</dbReference>
<sequence length="376" mass="41609">MDLSHLGCPAQIPPRLACSRHSQRRGCTPAHFHDTSSGRYQRTLSFDQRGPASRPRLALYTRVASPVAPAQQDVGSSSEAQQRGPADIIPNIWAELAAKHGSNLASRDPHHQPVVQLTFRELKDQMQQFAAGLQSLGLRQNDKVSLFSENSIRWLIADQGIMMNGAIDAVRGASSPRDEMAYIMRHSQSSAVVLQDPETLDKLLPVLSEPADEATSNGAGKPLHEAIKFAICLWGEPSKEVRNKLACNVLSFQDVLDEGAAAAAGFQMANIQRNDLATFVYTSGTTGNPKGVMLTHANLFYQIENMSHYIRPDVGDTSLSLLPPWHIYERACGYYLYYSGSSQVYTNVRRFRDDLTKYPPSFFVCVPLVLDSLYNK</sequence>
<dbReference type="GO" id="GO:0008922">
    <property type="term" value="F:long-chain fatty acid [acyl-carrier-protein] ligase activity"/>
    <property type="evidence" value="ECO:0007669"/>
    <property type="project" value="TreeGrafter"/>
</dbReference>
<dbReference type="Pfam" id="PF00501">
    <property type="entry name" value="AMP-binding"/>
    <property type="match status" value="1"/>
</dbReference>
<accession>A0AAW1SS14</accession>
<dbReference type="Gene3D" id="3.40.50.12780">
    <property type="entry name" value="N-terminal domain of ligase-like"/>
    <property type="match status" value="1"/>
</dbReference>
<evidence type="ECO:0000256" key="1">
    <source>
        <dbReference type="SAM" id="MobiDB-lite"/>
    </source>
</evidence>
<dbReference type="PANTHER" id="PTHR43813:SF1">
    <property type="entry name" value="ACYL-ACTIVATING ENZYME 16, CHLOROPLASTIC-RELATED"/>
    <property type="match status" value="1"/>
</dbReference>
<evidence type="ECO:0000259" key="2">
    <source>
        <dbReference type="Pfam" id="PF00501"/>
    </source>
</evidence>
<proteinExistence type="predicted"/>
<comment type="caution">
    <text evidence="3">The sequence shown here is derived from an EMBL/GenBank/DDBJ whole genome shotgun (WGS) entry which is preliminary data.</text>
</comment>
<dbReference type="InterPro" id="IPR000873">
    <property type="entry name" value="AMP-dep_synth/lig_dom"/>
</dbReference>
<feature type="non-terminal residue" evidence="3">
    <location>
        <position position="376"/>
    </location>
</feature>
<dbReference type="GO" id="GO:0009507">
    <property type="term" value="C:chloroplast"/>
    <property type="evidence" value="ECO:0007669"/>
    <property type="project" value="TreeGrafter"/>
</dbReference>